<sequence>MAKQALKKGLIYSGPTTPLDIEGRAEPVMLIPGKSYADLPETHPIVANLTERGLLKPAPETATEIAPEGAAN</sequence>
<dbReference type="RefSeq" id="WP_209857126.1">
    <property type="nucleotide sequence ID" value="NZ_JAGGJV010000014.1"/>
</dbReference>
<gene>
    <name evidence="1" type="ORF">J2Z75_005676</name>
</gene>
<keyword evidence="2" id="KW-1185">Reference proteome</keyword>
<dbReference type="Proteomes" id="UP000823786">
    <property type="component" value="Unassembled WGS sequence"/>
</dbReference>
<dbReference type="EMBL" id="JAGGJV010000014">
    <property type="protein sequence ID" value="MBP1862145.1"/>
    <property type="molecule type" value="Genomic_DNA"/>
</dbReference>
<reference evidence="1 2" key="1">
    <citation type="submission" date="2021-03" db="EMBL/GenBank/DDBJ databases">
        <title>Genomic Encyclopedia of Type Strains, Phase IV (KMG-IV): sequencing the most valuable type-strain genomes for metagenomic binning, comparative biology and taxonomic classification.</title>
        <authorList>
            <person name="Goeker M."/>
        </authorList>
    </citation>
    <scope>NUCLEOTIDE SEQUENCE [LARGE SCALE GENOMIC DNA]</scope>
    <source>
        <strain evidence="1 2">DSM 26427</strain>
    </source>
</reference>
<evidence type="ECO:0000313" key="1">
    <source>
        <dbReference type="EMBL" id="MBP1862145.1"/>
    </source>
</evidence>
<organism evidence="1 2">
    <name type="scientific">Rhizobium herbae</name>
    <dbReference type="NCBI Taxonomy" id="508661"/>
    <lineage>
        <taxon>Bacteria</taxon>
        <taxon>Pseudomonadati</taxon>
        <taxon>Pseudomonadota</taxon>
        <taxon>Alphaproteobacteria</taxon>
        <taxon>Hyphomicrobiales</taxon>
        <taxon>Rhizobiaceae</taxon>
        <taxon>Rhizobium/Agrobacterium group</taxon>
        <taxon>Rhizobium</taxon>
    </lineage>
</organism>
<protein>
    <submittedName>
        <fullName evidence="1">Uncharacterized protein</fullName>
    </submittedName>
</protein>
<evidence type="ECO:0000313" key="2">
    <source>
        <dbReference type="Proteomes" id="UP000823786"/>
    </source>
</evidence>
<accession>A0ABS4EW10</accession>
<comment type="caution">
    <text evidence="1">The sequence shown here is derived from an EMBL/GenBank/DDBJ whole genome shotgun (WGS) entry which is preliminary data.</text>
</comment>
<proteinExistence type="predicted"/>
<name>A0ABS4EW10_9HYPH</name>